<dbReference type="OrthoDB" id="479131at2"/>
<dbReference type="InterPro" id="IPR036457">
    <property type="entry name" value="PPM-type-like_dom_sf"/>
</dbReference>
<gene>
    <name evidence="1" type="ORF">SD10_22095</name>
</gene>
<dbReference type="InterPro" id="IPR039248">
    <property type="entry name" value="Ptase_RsbX"/>
</dbReference>
<dbReference type="EMBL" id="CP010429">
    <property type="protein sequence ID" value="AKD57183.1"/>
    <property type="molecule type" value="Genomic_DNA"/>
</dbReference>
<dbReference type="RefSeq" id="WP_046576819.1">
    <property type="nucleotide sequence ID" value="NZ_CP010429.1"/>
</dbReference>
<dbReference type="HOGENOM" id="CLU_066586_0_0_10"/>
<sequence>MDNTPHRSFIIPDRSYGATIKRDVRLMASGLRFNEKKMGELDIILAELLSNLVKYATNGELLVKAIPNSINASLELISVDSGPGMLEANRMLIDGVSTGGSLGQGLGAIKRLASEFQLYSQPERGTVVLVRMYEKAHQPANPPLRAEVRCICVPKDGETVCGDACYSKQTSSSLTVFLGDGLGHGLLAQRAVEQAIRTLRQDLDPSPNTLVGAIHEASMGTRGLVGTCAVFDFTSRKWKFCGVGNIMTRLSGSLGVKGYMSQNGILGHNIPGRLLVQEMPYERNQLLVMTSDGLYTRWNPARYPGIVNYDPSVLAALIYKECARHTDDMSVLVSKLY</sequence>
<dbReference type="KEGG" id="srd:SD10_22095"/>
<evidence type="ECO:0000313" key="1">
    <source>
        <dbReference type="EMBL" id="AKD57183.1"/>
    </source>
</evidence>
<dbReference type="STRING" id="1379870.SD10_22095"/>
<evidence type="ECO:0000313" key="2">
    <source>
        <dbReference type="Proteomes" id="UP000033054"/>
    </source>
</evidence>
<accession>A0A0E3ZZ56</accession>
<dbReference type="InterPro" id="IPR036890">
    <property type="entry name" value="HATPase_C_sf"/>
</dbReference>
<name>A0A0E3ZZ56_9BACT</name>
<dbReference type="SUPFAM" id="SSF55874">
    <property type="entry name" value="ATPase domain of HSP90 chaperone/DNA topoisomerase II/histidine kinase"/>
    <property type="match status" value="1"/>
</dbReference>
<dbReference type="AlphaFoldDB" id="A0A0E3ZZ56"/>
<dbReference type="Proteomes" id="UP000033054">
    <property type="component" value="Chromosome"/>
</dbReference>
<dbReference type="PANTHER" id="PTHR35801">
    <property type="entry name" value="PHOSPHOSERINE PHOSPHATASE RSBX"/>
    <property type="match status" value="1"/>
</dbReference>
<proteinExistence type="predicted"/>
<dbReference type="Gene3D" id="3.30.565.10">
    <property type="entry name" value="Histidine kinase-like ATPase, C-terminal domain"/>
    <property type="match status" value="1"/>
</dbReference>
<reference evidence="1 2" key="1">
    <citation type="journal article" date="2014" name="Curr. Microbiol.">
        <title>Spirosoma radiotolerans sp. nov., a gamma-radiation-resistant bacterium isolated from gamma ray-irradiated soil.</title>
        <authorList>
            <person name="Lee J.J."/>
            <person name="Srinivasan S."/>
            <person name="Lim S."/>
            <person name="Joe M."/>
            <person name="Im S."/>
            <person name="Bae S.I."/>
            <person name="Park K.R."/>
            <person name="Han J.H."/>
            <person name="Park S.H."/>
            <person name="Joo B.M."/>
            <person name="Park S.J."/>
            <person name="Kim M.K."/>
        </authorList>
    </citation>
    <scope>NUCLEOTIDE SEQUENCE [LARGE SCALE GENOMIC DNA]</scope>
    <source>
        <strain evidence="1 2">DG5A</strain>
    </source>
</reference>
<dbReference type="Gene3D" id="3.60.40.10">
    <property type="entry name" value="PPM-type phosphatase domain"/>
    <property type="match status" value="1"/>
</dbReference>
<keyword evidence="2" id="KW-1185">Reference proteome</keyword>
<dbReference type="SUPFAM" id="SSF81606">
    <property type="entry name" value="PP2C-like"/>
    <property type="match status" value="1"/>
</dbReference>
<protein>
    <submittedName>
        <fullName evidence="1">Uncharacterized protein</fullName>
    </submittedName>
</protein>
<dbReference type="PANTHER" id="PTHR35801:SF1">
    <property type="entry name" value="PHOSPHOSERINE PHOSPHATASE RSBX"/>
    <property type="match status" value="1"/>
</dbReference>
<dbReference type="PATRIC" id="fig|1379870.5.peg.4785"/>
<organism evidence="1 2">
    <name type="scientific">Spirosoma radiotolerans</name>
    <dbReference type="NCBI Taxonomy" id="1379870"/>
    <lineage>
        <taxon>Bacteria</taxon>
        <taxon>Pseudomonadati</taxon>
        <taxon>Bacteroidota</taxon>
        <taxon>Cytophagia</taxon>
        <taxon>Cytophagales</taxon>
        <taxon>Cytophagaceae</taxon>
        <taxon>Spirosoma</taxon>
    </lineage>
</organism>